<feature type="binding site" evidence="8">
    <location>
        <position position="41"/>
    </location>
    <ligand>
        <name>Mg(2+)</name>
        <dbReference type="ChEBI" id="CHEBI:18420"/>
    </ligand>
</feature>
<feature type="binding site" evidence="8">
    <location>
        <position position="73"/>
    </location>
    <ligand>
        <name>S-adenosyl-L-methionine</name>
        <dbReference type="ChEBI" id="CHEBI:59789"/>
    </ligand>
</feature>
<feature type="binding site" evidence="8">
    <location>
        <position position="71"/>
    </location>
    <ligand>
        <name>substrate</name>
    </ligand>
</feature>
<comment type="caution">
    <text evidence="10">The sequence shown here is derived from an EMBL/GenBank/DDBJ whole genome shotgun (WGS) entry which is preliminary data.</text>
</comment>
<dbReference type="AlphaFoldDB" id="A0A916NIS4"/>
<reference evidence="10" key="1">
    <citation type="submission" date="2021-04" db="EMBL/GenBank/DDBJ databases">
        <authorList>
            <person name="Hornung B."/>
        </authorList>
    </citation>
    <scope>NUCLEOTIDE SEQUENCE</scope>
    <source>
        <strain evidence="10">G5G6</strain>
    </source>
</reference>
<dbReference type="Gene3D" id="3.20.20.70">
    <property type="entry name" value="Aldolase class I"/>
    <property type="match status" value="1"/>
</dbReference>
<dbReference type="PROSITE" id="PS51918">
    <property type="entry name" value="RADICAL_SAM"/>
    <property type="match status" value="1"/>
</dbReference>
<comment type="caution">
    <text evidence="8">Lacks conserved residue(s) required for the propagation of feature annotation.</text>
</comment>
<organism evidence="10 11">
    <name type="scientific">Georgfuchsia toluolica</name>
    <dbReference type="NCBI Taxonomy" id="424218"/>
    <lineage>
        <taxon>Bacteria</taxon>
        <taxon>Pseudomonadati</taxon>
        <taxon>Pseudomonadota</taxon>
        <taxon>Betaproteobacteria</taxon>
        <taxon>Nitrosomonadales</taxon>
        <taxon>Sterolibacteriaceae</taxon>
        <taxon>Georgfuchsia</taxon>
    </lineage>
</organism>
<protein>
    <recommendedName>
        <fullName evidence="8">7-carboxy-7-deazaguanine synthase</fullName>
        <shortName evidence="8">CDG synthase</shortName>
        <ecNumber evidence="8">4.3.99.3</ecNumber>
    </recommendedName>
    <alternativeName>
        <fullName evidence="8">Queuosine biosynthesis protein QueE</fullName>
    </alternativeName>
</protein>
<dbReference type="PANTHER" id="PTHR42836">
    <property type="entry name" value="7-CARBOXY-7-DEAZAGUANINE SYNTHASE"/>
    <property type="match status" value="1"/>
</dbReference>
<comment type="catalytic activity">
    <reaction evidence="8">
        <text>6-carboxy-5,6,7,8-tetrahydropterin + H(+) = 7-carboxy-7-carbaguanine + NH4(+)</text>
        <dbReference type="Rhea" id="RHEA:27974"/>
        <dbReference type="ChEBI" id="CHEBI:15378"/>
        <dbReference type="ChEBI" id="CHEBI:28938"/>
        <dbReference type="ChEBI" id="CHEBI:61032"/>
        <dbReference type="ChEBI" id="CHEBI:61036"/>
        <dbReference type="EC" id="4.3.99.3"/>
    </reaction>
</comment>
<evidence type="ECO:0000259" key="9">
    <source>
        <dbReference type="PROSITE" id="PS51918"/>
    </source>
</evidence>
<dbReference type="GO" id="GO:1904047">
    <property type="term" value="F:S-adenosyl-L-methionine binding"/>
    <property type="evidence" value="ECO:0007669"/>
    <property type="project" value="UniProtKB-UniRule"/>
</dbReference>
<feature type="binding site" evidence="8">
    <location>
        <position position="39"/>
    </location>
    <ligand>
        <name>[4Fe-4S] cluster</name>
        <dbReference type="ChEBI" id="CHEBI:49883"/>
        <note>4Fe-4S-S-AdoMet</note>
    </ligand>
</feature>
<evidence type="ECO:0000256" key="5">
    <source>
        <dbReference type="ARBA" id="ARBA00023004"/>
    </source>
</evidence>
<comment type="cofactor">
    <cofactor evidence="8">
        <name>[4Fe-4S] cluster</name>
        <dbReference type="ChEBI" id="CHEBI:49883"/>
    </cofactor>
    <text evidence="8">Binds 1 [4Fe-4S] cluster. The cluster is coordinated with 3 cysteines and an exchangeable S-adenosyl-L-methionine.</text>
</comment>
<gene>
    <name evidence="8 10" type="primary">queE</name>
    <name evidence="10" type="ORF">GTOL_12761</name>
</gene>
<dbReference type="InterPro" id="IPR013785">
    <property type="entry name" value="Aldolase_TIM"/>
</dbReference>
<evidence type="ECO:0000256" key="7">
    <source>
        <dbReference type="ARBA" id="ARBA00023239"/>
    </source>
</evidence>
<evidence type="ECO:0000256" key="4">
    <source>
        <dbReference type="ARBA" id="ARBA00022842"/>
    </source>
</evidence>
<dbReference type="RefSeq" id="WP_220636682.1">
    <property type="nucleotide sequence ID" value="NZ_CAJQUM010000001.1"/>
</dbReference>
<feature type="binding site" evidence="8">
    <location>
        <begin position="13"/>
        <end position="15"/>
    </location>
    <ligand>
        <name>substrate</name>
    </ligand>
</feature>
<name>A0A916NIS4_9PROT</name>
<evidence type="ECO:0000256" key="1">
    <source>
        <dbReference type="ARBA" id="ARBA00022485"/>
    </source>
</evidence>
<dbReference type="EMBL" id="CAJQUM010000001">
    <property type="protein sequence ID" value="CAG4884878.1"/>
    <property type="molecule type" value="Genomic_DNA"/>
</dbReference>
<accession>A0A916NIS4</accession>
<dbReference type="GO" id="GO:0000287">
    <property type="term" value="F:magnesium ion binding"/>
    <property type="evidence" value="ECO:0007669"/>
    <property type="project" value="UniProtKB-UniRule"/>
</dbReference>
<dbReference type="PIRSF" id="PIRSF000370">
    <property type="entry name" value="QueE"/>
    <property type="match status" value="1"/>
</dbReference>
<comment type="cofactor">
    <cofactor evidence="8">
        <name>S-adenosyl-L-methionine</name>
        <dbReference type="ChEBI" id="CHEBI:59789"/>
    </cofactor>
    <text evidence="8">Binds 1 S-adenosyl-L-methionine per subunit.</text>
</comment>
<feature type="binding site" evidence="8">
    <location>
        <position position="32"/>
    </location>
    <ligand>
        <name>[4Fe-4S] cluster</name>
        <dbReference type="ChEBI" id="CHEBI:49883"/>
        <note>4Fe-4S-S-AdoMet</note>
    </ligand>
</feature>
<keyword evidence="11" id="KW-1185">Reference proteome</keyword>
<comment type="subunit">
    <text evidence="8">Homodimer.</text>
</comment>
<dbReference type="GO" id="GO:0008616">
    <property type="term" value="P:tRNA queuosine(34) biosynthetic process"/>
    <property type="evidence" value="ECO:0007669"/>
    <property type="project" value="UniProtKB-UniRule"/>
</dbReference>
<dbReference type="SUPFAM" id="SSF102114">
    <property type="entry name" value="Radical SAM enzymes"/>
    <property type="match status" value="1"/>
</dbReference>
<dbReference type="NCBIfam" id="TIGR04349">
    <property type="entry name" value="rSAM_QueE_gams"/>
    <property type="match status" value="1"/>
</dbReference>
<dbReference type="InterPro" id="IPR024924">
    <property type="entry name" value="7-CO-7-deazaguanine_synth-like"/>
</dbReference>
<dbReference type="Proteomes" id="UP000742786">
    <property type="component" value="Unassembled WGS sequence"/>
</dbReference>
<dbReference type="InterPro" id="IPR027621">
    <property type="entry name" value="rSAM_QueE_gams"/>
</dbReference>
<dbReference type="GO" id="GO:0051539">
    <property type="term" value="F:4 iron, 4 sulfur cluster binding"/>
    <property type="evidence" value="ECO:0007669"/>
    <property type="project" value="UniProtKB-UniRule"/>
</dbReference>
<evidence type="ECO:0000313" key="11">
    <source>
        <dbReference type="Proteomes" id="UP000742786"/>
    </source>
</evidence>
<evidence type="ECO:0000256" key="2">
    <source>
        <dbReference type="ARBA" id="ARBA00022691"/>
    </source>
</evidence>
<keyword evidence="2 8" id="KW-0949">S-adenosyl-L-methionine</keyword>
<evidence type="ECO:0000256" key="8">
    <source>
        <dbReference type="HAMAP-Rule" id="MF_00917"/>
    </source>
</evidence>
<dbReference type="Pfam" id="PF04055">
    <property type="entry name" value="Radical_SAM"/>
    <property type="match status" value="1"/>
</dbReference>
<comment type="pathway">
    <text evidence="8">Purine metabolism; 7-cyano-7-deazaguanine biosynthesis.</text>
</comment>
<dbReference type="PANTHER" id="PTHR42836:SF1">
    <property type="entry name" value="7-CARBOXY-7-DEAZAGUANINE SYNTHASE"/>
    <property type="match status" value="1"/>
</dbReference>
<sequence>MAKLRITEIFHSIQGESSRVGLPTVFVRLTGCPLRCIWCDTEYAFTGGETIDVETTLKRIAAFGCKTVCVTGGEPLAQSSCLDLLTALCDAGYSVSLETSGALDVSGVDPRVAKIMDLKAPDSGESARNRWENLACLTPRDEVKFVLVSEADYLWAKETLHARGLADRCAVLFSPVPDRLAPTQLAEWILRDHLPVRFQLQLHKLLWSSVAGR</sequence>
<dbReference type="EC" id="4.3.99.3" evidence="8"/>
<dbReference type="HAMAP" id="MF_00917">
    <property type="entry name" value="QueE"/>
    <property type="match status" value="1"/>
</dbReference>
<feature type="domain" description="Radical SAM core" evidence="9">
    <location>
        <begin position="19"/>
        <end position="209"/>
    </location>
</feature>
<keyword evidence="4 8" id="KW-0460">Magnesium</keyword>
<keyword evidence="8" id="KW-0671">Queuosine biosynthesis</keyword>
<dbReference type="GO" id="GO:0016840">
    <property type="term" value="F:carbon-nitrogen lyase activity"/>
    <property type="evidence" value="ECO:0007669"/>
    <property type="project" value="UniProtKB-UniRule"/>
</dbReference>
<keyword evidence="1 8" id="KW-0004">4Fe-4S</keyword>
<dbReference type="InterPro" id="IPR007197">
    <property type="entry name" value="rSAM"/>
</dbReference>
<keyword evidence="6 8" id="KW-0411">Iron-sulfur</keyword>
<comment type="similarity">
    <text evidence="8">Belongs to the radical SAM superfamily. 7-carboxy-7-deazaguanine synthase family.</text>
</comment>
<evidence type="ECO:0000313" key="10">
    <source>
        <dbReference type="EMBL" id="CAG4884878.1"/>
    </source>
</evidence>
<comment type="cofactor">
    <cofactor evidence="8">
        <name>Mg(2+)</name>
        <dbReference type="ChEBI" id="CHEBI:18420"/>
    </cofactor>
</comment>
<feature type="binding site" evidence="8">
    <location>
        <position position="28"/>
    </location>
    <ligand>
        <name>substrate</name>
    </ligand>
</feature>
<feature type="binding site" evidence="8">
    <location>
        <position position="36"/>
    </location>
    <ligand>
        <name>[4Fe-4S] cluster</name>
        <dbReference type="ChEBI" id="CHEBI:49883"/>
        <note>4Fe-4S-S-AdoMet</note>
    </ligand>
</feature>
<keyword evidence="3 8" id="KW-0479">Metal-binding</keyword>
<evidence type="ECO:0000256" key="3">
    <source>
        <dbReference type="ARBA" id="ARBA00022723"/>
    </source>
</evidence>
<keyword evidence="7 8" id="KW-0456">Lyase</keyword>
<keyword evidence="5 8" id="KW-0408">Iron</keyword>
<proteinExistence type="inferred from homology"/>
<evidence type="ECO:0000256" key="6">
    <source>
        <dbReference type="ARBA" id="ARBA00023014"/>
    </source>
</evidence>
<comment type="function">
    <text evidence="8">Catalyzes the complex heterocyclic radical-mediated conversion of 6-carboxy-5,6,7,8-tetrahydropterin (CPH4) to 7-carboxy-7-deazaguanine (CDG), a step common to the biosynthetic pathways of all 7-deazapurine-containing compounds.</text>
</comment>
<dbReference type="InterPro" id="IPR058240">
    <property type="entry name" value="rSAM_sf"/>
</dbReference>
<dbReference type="SFLD" id="SFLDS00029">
    <property type="entry name" value="Radical_SAM"/>
    <property type="match status" value="1"/>
</dbReference>
<feature type="binding site" evidence="8">
    <location>
        <begin position="38"/>
        <end position="40"/>
    </location>
    <ligand>
        <name>S-adenosyl-L-methionine</name>
        <dbReference type="ChEBI" id="CHEBI:59789"/>
    </ligand>
</feature>